<sequence length="210" mass="22418">MRRTFVVATALTVLALAACAESETPQTAAPSPSMTSARPSPSPTPSLTAEPTTSPPLPPSPTPAWTPCNRDLSSYEGGCQDELFGGGDSCDISYVEQQAGSLLDLYIENGHHIDAERLQDCPQFMPTWKKAATGFTDGSHEVGKEIKPGTYETTAHSAGETIGDCYWERSTDGGRTIANDFITAAKKVRVTIRSSDGIFTSRGCGNWVRV</sequence>
<keyword evidence="4" id="KW-1185">Reference proteome</keyword>
<evidence type="ECO:0000313" key="3">
    <source>
        <dbReference type="EMBL" id="MCG5446140.1"/>
    </source>
</evidence>
<feature type="compositionally biased region" description="Low complexity" evidence="1">
    <location>
        <begin position="21"/>
        <end position="52"/>
    </location>
</feature>
<comment type="caution">
    <text evidence="3">The sequence shown here is derived from an EMBL/GenBank/DDBJ whole genome shotgun (WGS) entry which is preliminary data.</text>
</comment>
<feature type="compositionally biased region" description="Pro residues" evidence="1">
    <location>
        <begin position="53"/>
        <end position="64"/>
    </location>
</feature>
<organism evidence="3 4">
    <name type="scientific">Micromonospora trifolii</name>
    <dbReference type="NCBI Taxonomy" id="2911208"/>
    <lineage>
        <taxon>Bacteria</taxon>
        <taxon>Bacillati</taxon>
        <taxon>Actinomycetota</taxon>
        <taxon>Actinomycetes</taxon>
        <taxon>Micromonosporales</taxon>
        <taxon>Micromonosporaceae</taxon>
        <taxon>Micromonospora</taxon>
    </lineage>
</organism>
<reference evidence="3 4" key="1">
    <citation type="submission" date="2022-01" db="EMBL/GenBank/DDBJ databases">
        <authorList>
            <person name="Riesco R."/>
            <person name="Trujillo M.E."/>
        </authorList>
    </citation>
    <scope>NUCLEOTIDE SEQUENCE [LARGE SCALE GENOMIC DNA]</scope>
    <source>
        <strain evidence="3 4">NIE79</strain>
    </source>
</reference>
<feature type="chain" id="PRO_5045680113" description="DUF2690 domain-containing protein" evidence="2">
    <location>
        <begin position="21"/>
        <end position="210"/>
    </location>
</feature>
<dbReference type="PROSITE" id="PS51257">
    <property type="entry name" value="PROKAR_LIPOPROTEIN"/>
    <property type="match status" value="1"/>
</dbReference>
<evidence type="ECO:0008006" key="5">
    <source>
        <dbReference type="Google" id="ProtNLM"/>
    </source>
</evidence>
<accession>A0ABS9N8Y7</accession>
<protein>
    <recommendedName>
        <fullName evidence="5">DUF2690 domain-containing protein</fullName>
    </recommendedName>
</protein>
<name>A0ABS9N8Y7_9ACTN</name>
<evidence type="ECO:0000313" key="4">
    <source>
        <dbReference type="Proteomes" id="UP001201629"/>
    </source>
</evidence>
<gene>
    <name evidence="3" type="ORF">NIE79_004705</name>
</gene>
<keyword evidence="2" id="KW-0732">Signal</keyword>
<evidence type="ECO:0000256" key="1">
    <source>
        <dbReference type="SAM" id="MobiDB-lite"/>
    </source>
</evidence>
<evidence type="ECO:0000256" key="2">
    <source>
        <dbReference type="SAM" id="SignalP"/>
    </source>
</evidence>
<dbReference type="EMBL" id="JAKKFD010000044">
    <property type="protein sequence ID" value="MCG5446140.1"/>
    <property type="molecule type" value="Genomic_DNA"/>
</dbReference>
<proteinExistence type="predicted"/>
<dbReference type="Proteomes" id="UP001201629">
    <property type="component" value="Unassembled WGS sequence"/>
</dbReference>
<feature type="region of interest" description="Disordered" evidence="1">
    <location>
        <begin position="21"/>
        <end position="69"/>
    </location>
</feature>
<feature type="signal peptide" evidence="2">
    <location>
        <begin position="1"/>
        <end position="20"/>
    </location>
</feature>
<dbReference type="RefSeq" id="WP_238681070.1">
    <property type="nucleotide sequence ID" value="NZ_JAKKFD010000044.1"/>
</dbReference>